<feature type="chain" id="PRO_5045439340" evidence="2">
    <location>
        <begin position="25"/>
        <end position="851"/>
    </location>
</feature>
<dbReference type="Pfam" id="PF17678">
    <property type="entry name" value="Glyco_hydro_92N"/>
    <property type="match status" value="1"/>
</dbReference>
<dbReference type="InterPro" id="IPR008928">
    <property type="entry name" value="6-hairpin_glycosidase_sf"/>
</dbReference>
<evidence type="ECO:0000313" key="5">
    <source>
        <dbReference type="EMBL" id="KAK7537917.1"/>
    </source>
</evidence>
<feature type="region of interest" description="Disordered" evidence="1">
    <location>
        <begin position="257"/>
        <end position="281"/>
    </location>
</feature>
<dbReference type="PANTHER" id="PTHR12143">
    <property type="entry name" value="PEPTIDE N-GLYCANASE PNGASE -RELATED"/>
    <property type="match status" value="1"/>
</dbReference>
<evidence type="ECO:0000259" key="3">
    <source>
        <dbReference type="Pfam" id="PF07971"/>
    </source>
</evidence>
<keyword evidence="5" id="KW-0378">Hydrolase</keyword>
<dbReference type="Gene3D" id="2.70.98.10">
    <property type="match status" value="1"/>
</dbReference>
<name>A0ABR1LVW7_9PEZI</name>
<dbReference type="InterPro" id="IPR014718">
    <property type="entry name" value="GH-type_carb-bd"/>
</dbReference>
<reference evidence="5 6" key="1">
    <citation type="submission" date="2024-04" db="EMBL/GenBank/DDBJ databases">
        <title>Phyllosticta paracitricarpa is synonymous to the EU quarantine fungus P. citricarpa based on phylogenomic analyses.</title>
        <authorList>
            <consortium name="Lawrence Berkeley National Laboratory"/>
            <person name="Van Ingen-Buijs V.A."/>
            <person name="Van Westerhoven A.C."/>
            <person name="Haridas S."/>
            <person name="Skiadas P."/>
            <person name="Martin F."/>
            <person name="Groenewald J.Z."/>
            <person name="Crous P.W."/>
            <person name="Seidl M.F."/>
        </authorList>
    </citation>
    <scope>NUCLEOTIDE SEQUENCE [LARGE SCALE GENOMIC DNA]</scope>
    <source>
        <strain evidence="5 6">CBS 122670</strain>
    </source>
</reference>
<dbReference type="SUPFAM" id="SSF48208">
    <property type="entry name" value="Six-hairpin glycosidases"/>
    <property type="match status" value="1"/>
</dbReference>
<dbReference type="InterPro" id="IPR041371">
    <property type="entry name" value="GH92_N"/>
</dbReference>
<dbReference type="EMBL" id="JBBPDW010000032">
    <property type="protein sequence ID" value="KAK7537917.1"/>
    <property type="molecule type" value="Genomic_DNA"/>
</dbReference>
<feature type="signal peptide" evidence="2">
    <location>
        <begin position="1"/>
        <end position="24"/>
    </location>
</feature>
<evidence type="ECO:0000313" key="6">
    <source>
        <dbReference type="Proteomes" id="UP001365128"/>
    </source>
</evidence>
<protein>
    <submittedName>
        <fullName evidence="5">Glycoside hydrolase family 92 protein</fullName>
    </submittedName>
</protein>
<dbReference type="InterPro" id="IPR012939">
    <property type="entry name" value="Glyco_hydro_92"/>
</dbReference>
<evidence type="ECO:0000256" key="1">
    <source>
        <dbReference type="SAM" id="MobiDB-lite"/>
    </source>
</evidence>
<dbReference type="Gene3D" id="1.20.1610.10">
    <property type="entry name" value="alpha-1,2-mannosidases domains"/>
    <property type="match status" value="1"/>
</dbReference>
<keyword evidence="6" id="KW-1185">Reference proteome</keyword>
<feature type="domain" description="Glycosyl hydrolase family 92 N-terminal" evidence="4">
    <location>
        <begin position="37"/>
        <end position="309"/>
    </location>
</feature>
<organism evidence="5 6">
    <name type="scientific">Phyllosticta citricarpa</name>
    <dbReference type="NCBI Taxonomy" id="55181"/>
    <lineage>
        <taxon>Eukaryota</taxon>
        <taxon>Fungi</taxon>
        <taxon>Dikarya</taxon>
        <taxon>Ascomycota</taxon>
        <taxon>Pezizomycotina</taxon>
        <taxon>Dothideomycetes</taxon>
        <taxon>Dothideomycetes incertae sedis</taxon>
        <taxon>Botryosphaeriales</taxon>
        <taxon>Phyllostictaceae</taxon>
        <taxon>Phyllosticta</taxon>
    </lineage>
</organism>
<evidence type="ECO:0000259" key="4">
    <source>
        <dbReference type="Pfam" id="PF17678"/>
    </source>
</evidence>
<feature type="compositionally biased region" description="Low complexity" evidence="1">
    <location>
        <begin position="812"/>
        <end position="822"/>
    </location>
</feature>
<dbReference type="Gene3D" id="1.20.1050.60">
    <property type="entry name" value="alpha-1,2-mannosidase"/>
    <property type="match status" value="1"/>
</dbReference>
<feature type="domain" description="Glycosyl hydrolase family 92" evidence="3">
    <location>
        <begin position="315"/>
        <end position="796"/>
    </location>
</feature>
<sequence length="851" mass="93455">MSARGLSVVLAVLNLVDTATRVQGQGVSNTHFDVFDFIDPFIGTDNGGHVHPGATLPFGMVKASADVYSDGENQGAQGGFASDNSTIIGFSHMHDSGTGGTPSLGLFPIFPQSGCPDDDLNRCEWAYLDRRVQRINGTARASPGYFAVALNTSILGEVTVTNHTALYRFTFPDRPVPRNGPGSIGSSTIPLSPVLLLDLIDLPRSRSNGTISVDPTSGRISGFGTFNPSFGIGSYNAYVCADFRGAEVRDTGLFKNNRAGNDPKSQSVVKDGVNGDGSDGGDTQLPVGAFVQFNKPDRNNEIFVRVGMSFISIEKACQNAEKEIPTFDFEGVQTSAEDAWRKKLSPISIDATGVNDSLQTTFWSGVYRTFLSPQDYTGENPLWESDEPYYDSYYCIWDSYRSIHPLLTITDPQSQTLMIRSLIDIYVHEGYLPDCRMSLCKGFTQGGSNADVVLTDSFLKNITDGVDWQKGYEAVVKDAEVEPLNWAVEGRGGLKSWKELKYIPTDDYDPYGVGPFTRSISRTVEYAYNDFTIALLARGLGNTADFEKYLERSTYWKNMYKADQVSFINETNTGFVGFLQPRFLNGTFGFQDPIFCSSLLNFTSCYLNPKGHETYEGSAWLYTFYVPQDMATLITTLGGPEEFTRRLQYLHYTYNLLYIGDEQAFLTVYLGHYSGRPGVSSDLAHFYIPAQFNDSIIGIPGNDDSGAMGSFSTFSMLGFFPVAGQDVYLIIPPFFPEINVTSPVTGRVATVRNIGFDPSYRARYIQRARLDGQEYTRNWIGHRFFLEGGVLELELGESESGWGTRPEDLPPSASTSFGSSGSSSGGGAALKRSASELKVRNGMQEFGIFGS</sequence>
<dbReference type="Proteomes" id="UP001365128">
    <property type="component" value="Unassembled WGS sequence"/>
</dbReference>
<dbReference type="Gene3D" id="3.30.2080.10">
    <property type="entry name" value="GH92 mannosidase domain"/>
    <property type="match status" value="1"/>
</dbReference>
<dbReference type="PANTHER" id="PTHR12143:SF42">
    <property type="entry name" value="PUTATIVE SUBFAMILY (AFU_ORTHOLOGUE AFUA_6G13760)-RELATED"/>
    <property type="match status" value="1"/>
</dbReference>
<gene>
    <name evidence="5" type="ORF">IWX46DRAFT_245196</name>
</gene>
<dbReference type="GO" id="GO:0016787">
    <property type="term" value="F:hydrolase activity"/>
    <property type="evidence" value="ECO:0007669"/>
    <property type="project" value="UniProtKB-KW"/>
</dbReference>
<comment type="caution">
    <text evidence="5">The sequence shown here is derived from an EMBL/GenBank/DDBJ whole genome shotgun (WGS) entry which is preliminary data.</text>
</comment>
<keyword evidence="2" id="KW-0732">Signal</keyword>
<dbReference type="InterPro" id="IPR050883">
    <property type="entry name" value="PNGase"/>
</dbReference>
<dbReference type="Pfam" id="PF07971">
    <property type="entry name" value="Glyco_hydro_92"/>
    <property type="match status" value="1"/>
</dbReference>
<accession>A0ABR1LVW7</accession>
<evidence type="ECO:0000256" key="2">
    <source>
        <dbReference type="SAM" id="SignalP"/>
    </source>
</evidence>
<feature type="region of interest" description="Disordered" evidence="1">
    <location>
        <begin position="797"/>
        <end position="833"/>
    </location>
</feature>
<proteinExistence type="predicted"/>